<evidence type="ECO:0000256" key="5">
    <source>
        <dbReference type="RuleBase" id="RU004504"/>
    </source>
</evidence>
<keyword evidence="8" id="KW-1185">Reference proteome</keyword>
<dbReference type="InterPro" id="IPR015422">
    <property type="entry name" value="PyrdxlP-dep_Trfase_small"/>
</dbReference>
<gene>
    <name evidence="7" type="ORF">P4S50_10560</name>
</gene>
<dbReference type="Pfam" id="PF00266">
    <property type="entry name" value="Aminotran_5"/>
    <property type="match status" value="1"/>
</dbReference>
<keyword evidence="7" id="KW-0032">Aminotransferase</keyword>
<dbReference type="InterPro" id="IPR015421">
    <property type="entry name" value="PyrdxlP-dep_Trfase_major"/>
</dbReference>
<keyword evidence="3" id="KW-0663">Pyridoxal phosphate</keyword>
<dbReference type="Gene3D" id="3.90.1150.10">
    <property type="entry name" value="Aspartate Aminotransferase, domain 1"/>
    <property type="match status" value="1"/>
</dbReference>
<evidence type="ECO:0000256" key="4">
    <source>
        <dbReference type="ARBA" id="ARBA00050776"/>
    </source>
</evidence>
<dbReference type="InterPro" id="IPR000192">
    <property type="entry name" value="Aminotrans_V_dom"/>
</dbReference>
<comment type="catalytic activity">
    <reaction evidence="4">
        <text>(sulfur carrier)-H + L-cysteine = (sulfur carrier)-SH + L-alanine</text>
        <dbReference type="Rhea" id="RHEA:43892"/>
        <dbReference type="Rhea" id="RHEA-COMP:14737"/>
        <dbReference type="Rhea" id="RHEA-COMP:14739"/>
        <dbReference type="ChEBI" id="CHEBI:29917"/>
        <dbReference type="ChEBI" id="CHEBI:35235"/>
        <dbReference type="ChEBI" id="CHEBI:57972"/>
        <dbReference type="ChEBI" id="CHEBI:64428"/>
        <dbReference type="EC" id="2.8.1.7"/>
    </reaction>
</comment>
<evidence type="ECO:0000259" key="6">
    <source>
        <dbReference type="Pfam" id="PF00266"/>
    </source>
</evidence>
<evidence type="ECO:0000256" key="1">
    <source>
        <dbReference type="ARBA" id="ARBA00001933"/>
    </source>
</evidence>
<reference evidence="7 8" key="1">
    <citation type="submission" date="2023-03" db="EMBL/GenBank/DDBJ databases">
        <title>Complete genome sequence of Tepidibacter sp. SWIR-1, isolated from a deep-sea hydrothermal vent.</title>
        <authorList>
            <person name="Li X."/>
        </authorList>
    </citation>
    <scope>NUCLEOTIDE SEQUENCE [LARGE SCALE GENOMIC DNA]</scope>
    <source>
        <strain evidence="7 8">SWIR-1</strain>
    </source>
</reference>
<dbReference type="PANTHER" id="PTHR43586">
    <property type="entry name" value="CYSTEINE DESULFURASE"/>
    <property type="match status" value="1"/>
</dbReference>
<dbReference type="SUPFAM" id="SSF53383">
    <property type="entry name" value="PLP-dependent transferases"/>
    <property type="match status" value="1"/>
</dbReference>
<dbReference type="EMBL" id="CP120733">
    <property type="protein sequence ID" value="WFD08836.1"/>
    <property type="molecule type" value="Genomic_DNA"/>
</dbReference>
<proteinExistence type="inferred from homology"/>
<feature type="domain" description="Aminotransferase class V" evidence="6">
    <location>
        <begin position="27"/>
        <end position="416"/>
    </location>
</feature>
<dbReference type="Gene3D" id="3.40.640.10">
    <property type="entry name" value="Type I PLP-dependent aspartate aminotransferase-like (Major domain)"/>
    <property type="match status" value="1"/>
</dbReference>
<accession>A0ABY8E7L3</accession>
<comment type="similarity">
    <text evidence="2">Belongs to the class-V pyridoxal-phosphate-dependent aminotransferase family. Csd subfamily.</text>
</comment>
<keyword evidence="7" id="KW-0808">Transferase</keyword>
<evidence type="ECO:0000256" key="2">
    <source>
        <dbReference type="ARBA" id="ARBA00010447"/>
    </source>
</evidence>
<dbReference type="InterPro" id="IPR020578">
    <property type="entry name" value="Aminotrans_V_PyrdxlP_BS"/>
</dbReference>
<dbReference type="InterPro" id="IPR015424">
    <property type="entry name" value="PyrdxlP-dep_Trfase"/>
</dbReference>
<sequence>MFNKYKFLVAGVNTKVPLKNKKMVNYINFDNAATTPPFMSVLKEILSFSNWYSSIHRGKGYKSQLSSDLYDESREIVANFVGADINDKEIIYVKNATEAINMLSNILRKDNSNSVVLSTCMEHHSNDLPWRKGNIDYVKIDDLGRLDLNDLEQKLIKYDGDVKLVTVTGVSNVTGYKNPIHKIAKIAHKYNSKILVDGAQLVPHTKVNMKSVNSPDHIDYLVFSAHKMYAPFGSGVLIGPKSTFQKNGPDYVGGGTVDIVTPETVIWADPPDKDEAGTPNLMGVIALTKAIKTLSLINMKNLEKYEDNLLHYAMRSMKHIPDIKIYGDTDNIKDRTSIVPFNIEGISHEAVAKMLSAEYGIGVRNGCFCAQPYIQNLLNVSKEEIKEKMLIPNSPKPGMVRVSFGIYNDFNEIDVLIKALYKLVNNKQYYIDKYEDKNAIHRC</sequence>
<evidence type="ECO:0000256" key="3">
    <source>
        <dbReference type="ARBA" id="ARBA00022898"/>
    </source>
</evidence>
<evidence type="ECO:0000313" key="7">
    <source>
        <dbReference type="EMBL" id="WFD08836.1"/>
    </source>
</evidence>
<evidence type="ECO:0000313" key="8">
    <source>
        <dbReference type="Proteomes" id="UP001222800"/>
    </source>
</evidence>
<organism evidence="7 8">
    <name type="scientific">Tepidibacter hydrothermalis</name>
    <dbReference type="NCBI Taxonomy" id="3036126"/>
    <lineage>
        <taxon>Bacteria</taxon>
        <taxon>Bacillati</taxon>
        <taxon>Bacillota</taxon>
        <taxon>Clostridia</taxon>
        <taxon>Peptostreptococcales</taxon>
        <taxon>Peptostreptococcaceae</taxon>
        <taxon>Tepidibacter</taxon>
    </lineage>
</organism>
<comment type="cofactor">
    <cofactor evidence="1 5">
        <name>pyridoxal 5'-phosphate</name>
        <dbReference type="ChEBI" id="CHEBI:597326"/>
    </cofactor>
</comment>
<dbReference type="RefSeq" id="WP_277730753.1">
    <property type="nucleotide sequence ID" value="NZ_CP120733.1"/>
</dbReference>
<dbReference type="PANTHER" id="PTHR43586:SF8">
    <property type="entry name" value="CYSTEINE DESULFURASE 1, CHLOROPLASTIC"/>
    <property type="match status" value="1"/>
</dbReference>
<dbReference type="GO" id="GO:0008483">
    <property type="term" value="F:transaminase activity"/>
    <property type="evidence" value="ECO:0007669"/>
    <property type="project" value="UniProtKB-KW"/>
</dbReference>
<protein>
    <submittedName>
        <fullName evidence="7">Aminotransferase class V-fold PLP-dependent enzyme</fullName>
    </submittedName>
</protein>
<dbReference type="Proteomes" id="UP001222800">
    <property type="component" value="Chromosome"/>
</dbReference>
<name>A0ABY8E7L3_9FIRM</name>
<dbReference type="PROSITE" id="PS00595">
    <property type="entry name" value="AA_TRANSFER_CLASS_5"/>
    <property type="match status" value="1"/>
</dbReference>